<organism evidence="3 4">
    <name type="scientific">Galdieria yellowstonensis</name>
    <dbReference type="NCBI Taxonomy" id="3028027"/>
    <lineage>
        <taxon>Eukaryota</taxon>
        <taxon>Rhodophyta</taxon>
        <taxon>Bangiophyceae</taxon>
        <taxon>Galdieriales</taxon>
        <taxon>Galdieriaceae</taxon>
        <taxon>Galdieria</taxon>
    </lineage>
</organism>
<dbReference type="InterPro" id="IPR046342">
    <property type="entry name" value="CBS_dom_sf"/>
</dbReference>
<dbReference type="SUPFAM" id="SSF54631">
    <property type="entry name" value="CBS-domain pair"/>
    <property type="match status" value="2"/>
</dbReference>
<dbReference type="InterPro" id="IPR050511">
    <property type="entry name" value="AMPK_gamma/SDS23_families"/>
</dbReference>
<evidence type="ECO:0000256" key="2">
    <source>
        <dbReference type="ARBA" id="ARBA00023122"/>
    </source>
</evidence>
<sequence length="389" mass="44201">MQVISARLAGKYSKHCISLQVLLWRTATSSPLRSYDGIRVGKRFHKKVNCHSSSFPSAIDEKLFNELEKDFWNAPLSQVVSDKPRESYIVEEDVSVLDAVQRMVSNNVEAFHVVSSKTPGALRLGVFNERDFIHLLASQRSSDLHRQRLKDVLSKRSHDIIGGLYESVRNSLSLMEKHKSQLIPLTMRPNQPRENITYRDCAQILSSSDLRNFLITQVSADALRCLELVSIGEILPSLNRESRNTDHLVTVDARERVADACKRMIDREVGCLITSTWEESNPLNPYPNYNALLTQRDIIVQYLKMGDKLLAMPMGEAFSSKPVRVSSPNYTLFQVLEMLYEDDSRYSLVFSTEQGDAEDSTSRCLALVSLAVAKFVKNMFLNSIRFIDM</sequence>
<dbReference type="AlphaFoldDB" id="A0AAV9I8G5"/>
<dbReference type="PANTHER" id="PTHR13780">
    <property type="entry name" value="AMP-ACTIVATED PROTEIN KINASE, GAMMA REGULATORY SUBUNIT"/>
    <property type="match status" value="1"/>
</dbReference>
<keyword evidence="2" id="KW-0129">CBS domain</keyword>
<dbReference type="Proteomes" id="UP001300502">
    <property type="component" value="Unassembled WGS sequence"/>
</dbReference>
<evidence type="ECO:0008006" key="5">
    <source>
        <dbReference type="Google" id="ProtNLM"/>
    </source>
</evidence>
<evidence type="ECO:0000313" key="3">
    <source>
        <dbReference type="EMBL" id="KAK4523660.1"/>
    </source>
</evidence>
<dbReference type="EMBL" id="JANCYU010000018">
    <property type="protein sequence ID" value="KAK4523660.1"/>
    <property type="molecule type" value="Genomic_DNA"/>
</dbReference>
<proteinExistence type="predicted"/>
<keyword evidence="4" id="KW-1185">Reference proteome</keyword>
<protein>
    <recommendedName>
        <fullName evidence="5">CBS domain-containing protein</fullName>
    </recommendedName>
</protein>
<dbReference type="Gene3D" id="3.10.580.10">
    <property type="entry name" value="CBS-domain"/>
    <property type="match status" value="2"/>
</dbReference>
<evidence type="ECO:0000256" key="1">
    <source>
        <dbReference type="ARBA" id="ARBA00022737"/>
    </source>
</evidence>
<name>A0AAV9I8G5_9RHOD</name>
<accession>A0AAV9I8G5</accession>
<comment type="caution">
    <text evidence="3">The sequence shown here is derived from an EMBL/GenBank/DDBJ whole genome shotgun (WGS) entry which is preliminary data.</text>
</comment>
<gene>
    <name evidence="3" type="ORF">GAYE_PCTG71G1556</name>
</gene>
<keyword evidence="1" id="KW-0677">Repeat</keyword>
<evidence type="ECO:0000313" key="4">
    <source>
        <dbReference type="Proteomes" id="UP001300502"/>
    </source>
</evidence>
<reference evidence="3 4" key="1">
    <citation type="submission" date="2022-07" db="EMBL/GenBank/DDBJ databases">
        <title>Genome-wide signatures of adaptation to extreme environments.</title>
        <authorList>
            <person name="Cho C.H."/>
            <person name="Yoon H.S."/>
        </authorList>
    </citation>
    <scope>NUCLEOTIDE SEQUENCE [LARGE SCALE GENOMIC DNA]</scope>
    <source>
        <strain evidence="3 4">108.79 E11</strain>
    </source>
</reference>